<dbReference type="InterPro" id="IPR013766">
    <property type="entry name" value="Thioredoxin_domain"/>
</dbReference>
<dbReference type="AlphaFoldDB" id="V6ASJ5"/>
<feature type="transmembrane region" description="Helical" evidence="7">
    <location>
        <begin position="7"/>
        <end position="26"/>
    </location>
</feature>
<dbReference type="Pfam" id="PF13462">
    <property type="entry name" value="Thioredoxin_4"/>
    <property type="match status" value="1"/>
</dbReference>
<name>V6ASJ5_9ARCH</name>
<protein>
    <submittedName>
        <fullName evidence="9">DSBA oxidoreductase</fullName>
    </submittedName>
</protein>
<organism evidence="9 10">
    <name type="scientific">Candidatus Nitrosotenuis uzonensis</name>
    <dbReference type="NCBI Taxonomy" id="1407055"/>
    <lineage>
        <taxon>Archaea</taxon>
        <taxon>Nitrososphaerota</taxon>
        <taxon>Candidatus Nitrosotenuis</taxon>
    </lineage>
</organism>
<dbReference type="OrthoDB" id="15256at2157"/>
<dbReference type="PROSITE" id="PS51352">
    <property type="entry name" value="THIOREDOXIN_2"/>
    <property type="match status" value="1"/>
</dbReference>
<keyword evidence="3" id="KW-0732">Signal</keyword>
<keyword evidence="7" id="KW-0472">Membrane</keyword>
<keyword evidence="10" id="KW-1185">Reference proteome</keyword>
<evidence type="ECO:0000256" key="3">
    <source>
        <dbReference type="ARBA" id="ARBA00022729"/>
    </source>
</evidence>
<keyword evidence="5" id="KW-1015">Disulfide bond</keyword>
<keyword evidence="4" id="KW-0560">Oxidoreductase</keyword>
<dbReference type="Proteomes" id="UP000018159">
    <property type="component" value="Unassembled WGS sequence"/>
</dbReference>
<keyword evidence="6" id="KW-0676">Redox-active center</keyword>
<dbReference type="PANTHER" id="PTHR13887">
    <property type="entry name" value="GLUTATHIONE S-TRANSFERASE KAPPA"/>
    <property type="match status" value="1"/>
</dbReference>
<feature type="domain" description="Thioredoxin" evidence="8">
    <location>
        <begin position="26"/>
        <end position="215"/>
    </location>
</feature>
<reference evidence="9 10" key="1">
    <citation type="journal article" date="2013" name="PLoS ONE">
        <title>Enrichment and Genome Sequence of the Group I.1a Ammonia-Oxidizing Archaeon ?Ca. Nitrosotenuis uzonensis? Representing a Clade Globally.</title>
        <authorList>
            <person name="Lebedeva E.V."/>
            <person name="Hatzenpichler R."/>
            <person name="Pelletier E."/>
            <person name="Schuster N."/>
            <person name="Hauzmayer S."/>
            <person name="Bulaev A."/>
            <person name="Grigor'eva N.V."/>
            <person name="Galushko A."/>
            <person name="Schmid M."/>
            <person name="Palatinszky M."/>
            <person name="Le Paslier D."/>
            <person name="Daims H."/>
            <person name="Wagner M."/>
        </authorList>
    </citation>
    <scope>NUCLEOTIDE SEQUENCE [LARGE SCALE GENOMIC DNA]</scope>
    <source>
        <strain evidence="9 10">N4</strain>
    </source>
</reference>
<evidence type="ECO:0000256" key="5">
    <source>
        <dbReference type="ARBA" id="ARBA00023157"/>
    </source>
</evidence>
<keyword evidence="7" id="KW-1133">Transmembrane helix</keyword>
<evidence type="ECO:0000256" key="1">
    <source>
        <dbReference type="ARBA" id="ARBA00005791"/>
    </source>
</evidence>
<comment type="similarity">
    <text evidence="1">Belongs to the thioredoxin family. DsbA subfamily.</text>
</comment>
<evidence type="ECO:0000256" key="6">
    <source>
        <dbReference type="ARBA" id="ARBA00023284"/>
    </source>
</evidence>
<comment type="caution">
    <text evidence="9">The sequence shown here is derived from an EMBL/GenBank/DDBJ whole genome shotgun (WGS) entry which is preliminary data.</text>
</comment>
<evidence type="ECO:0000256" key="7">
    <source>
        <dbReference type="SAM" id="Phobius"/>
    </source>
</evidence>
<dbReference type="GO" id="GO:0016491">
    <property type="term" value="F:oxidoreductase activity"/>
    <property type="evidence" value="ECO:0007669"/>
    <property type="project" value="UniProtKB-KW"/>
</dbReference>
<evidence type="ECO:0000256" key="2">
    <source>
        <dbReference type="ARBA" id="ARBA00007787"/>
    </source>
</evidence>
<accession>V6ASJ5</accession>
<proteinExistence type="inferred from homology"/>
<keyword evidence="7" id="KW-0812">Transmembrane</keyword>
<dbReference type="STRING" id="1407055.NITUZ_30363"/>
<dbReference type="Gene3D" id="3.40.30.10">
    <property type="entry name" value="Glutaredoxin"/>
    <property type="match status" value="1"/>
</dbReference>
<evidence type="ECO:0000259" key="8">
    <source>
        <dbReference type="PROSITE" id="PS51352"/>
    </source>
</evidence>
<sequence length="215" mass="24103">MVKYHLIAIPVVIGIVAGIFASSYFGNQNDDTVGFTKNEIIRNGSPILGNSFAPVTIVEFGDYQCTYCMKFHSSSLETIKEEYIQAGKVNLVFQDFALNGPASVLAAEASHCAKDQNKFWEYHDEIYKNWNGENTGWVTKDSLREFAKSVDLQMEQFDSCLDSSKYREQVLQTYDLGEKLGINATPSFLIISGDRIIKITGNQPIDVFRKTLDGL</sequence>
<dbReference type="RefSeq" id="WP_048195668.1">
    <property type="nucleotide sequence ID" value="NZ_CBTY010000008.1"/>
</dbReference>
<dbReference type="EMBL" id="CBTY010000008">
    <property type="protein sequence ID" value="CDI05671.1"/>
    <property type="molecule type" value="Genomic_DNA"/>
</dbReference>
<dbReference type="InterPro" id="IPR012336">
    <property type="entry name" value="Thioredoxin-like_fold"/>
</dbReference>
<comment type="similarity">
    <text evidence="2">Belongs to the glutaredoxin family.</text>
</comment>
<dbReference type="InterPro" id="IPR036249">
    <property type="entry name" value="Thioredoxin-like_sf"/>
</dbReference>
<evidence type="ECO:0000256" key="4">
    <source>
        <dbReference type="ARBA" id="ARBA00023002"/>
    </source>
</evidence>
<dbReference type="PANTHER" id="PTHR13887:SF14">
    <property type="entry name" value="DISULFIDE BOND FORMATION PROTEIN D"/>
    <property type="match status" value="1"/>
</dbReference>
<dbReference type="SUPFAM" id="SSF52833">
    <property type="entry name" value="Thioredoxin-like"/>
    <property type="match status" value="1"/>
</dbReference>
<evidence type="ECO:0000313" key="9">
    <source>
        <dbReference type="EMBL" id="CDI05671.1"/>
    </source>
</evidence>
<gene>
    <name evidence="9" type="ORF">NITUZ_30363</name>
</gene>
<evidence type="ECO:0000313" key="10">
    <source>
        <dbReference type="Proteomes" id="UP000018159"/>
    </source>
</evidence>